<keyword evidence="3" id="KW-1185">Reference proteome</keyword>
<keyword evidence="1" id="KW-0472">Membrane</keyword>
<name>A0A2S5RA94_9MOLU</name>
<accession>A0A2S5RA94</accession>
<evidence type="ECO:0000256" key="1">
    <source>
        <dbReference type="SAM" id="Phobius"/>
    </source>
</evidence>
<dbReference type="STRING" id="1399797.GCA_000518285_01063"/>
<keyword evidence="1" id="KW-1133">Transmembrane helix</keyword>
<keyword evidence="1" id="KW-0812">Transmembrane</keyword>
<dbReference type="EMBL" id="PHNE01000006">
    <property type="protein sequence ID" value="PPE04112.1"/>
    <property type="molecule type" value="Genomic_DNA"/>
</dbReference>
<comment type="caution">
    <text evidence="2">The sequence shown here is derived from an EMBL/GenBank/DDBJ whole genome shotgun (WGS) entry which is preliminary data.</text>
</comment>
<dbReference type="Proteomes" id="UP000237865">
    <property type="component" value="Unassembled WGS sequence"/>
</dbReference>
<protein>
    <submittedName>
        <fullName evidence="2">Uncharacterized protein</fullName>
    </submittedName>
</protein>
<feature type="transmembrane region" description="Helical" evidence="1">
    <location>
        <begin position="63"/>
        <end position="82"/>
    </location>
</feature>
<evidence type="ECO:0000313" key="2">
    <source>
        <dbReference type="EMBL" id="PPE04112.1"/>
    </source>
</evidence>
<dbReference type="AlphaFoldDB" id="A0A2S5RA94"/>
<proteinExistence type="predicted"/>
<dbReference type="RefSeq" id="WP_028127100.1">
    <property type="nucleotide sequence ID" value="NZ_PHNE01000006.1"/>
</dbReference>
<evidence type="ECO:0000313" key="3">
    <source>
        <dbReference type="Proteomes" id="UP000237865"/>
    </source>
</evidence>
<feature type="transmembrane region" description="Helical" evidence="1">
    <location>
        <begin position="94"/>
        <end position="114"/>
    </location>
</feature>
<reference evidence="2 3" key="1">
    <citation type="submission" date="2017-11" db="EMBL/GenBank/DDBJ databases">
        <title>Genome sequence of Entomoplasma lucivorax PIPN-2 (ATCC 49196).</title>
        <authorList>
            <person name="Lo W.-S."/>
            <person name="Gasparich G.E."/>
            <person name="Kuo C.-H."/>
        </authorList>
    </citation>
    <scope>NUCLEOTIDE SEQUENCE [LARGE SCALE GENOMIC DNA]</scope>
    <source>
        <strain evidence="2 3">PIPN-2</strain>
    </source>
</reference>
<sequence length="227" mass="25373">MQNCWICKKQIKPWRIIKSFMSGGAIVASPGNSPIGFGGFRGSNHTAHLGCHKKYNAKMIPGWIILVLLLILGAGLIIGGALSNTNISTFPTTVAFGLVICALASLFVFGYHFYAKNVAQSGNHQNEYLDLEVKKRIERQDQILQHQVDQLNGGQSKTQLTSESTNDDFLWALKEMGVTEKVSKAALNNKYKKLQELYLPNEENDFDTTKIDDINQAFKIIKKHLKF</sequence>
<organism evidence="2 3">
    <name type="scientific">Williamsoniiplasma lucivorax</name>
    <dbReference type="NCBI Taxonomy" id="209274"/>
    <lineage>
        <taxon>Bacteria</taxon>
        <taxon>Bacillati</taxon>
        <taxon>Mycoplasmatota</taxon>
        <taxon>Mollicutes</taxon>
        <taxon>Entomoplasmatales</taxon>
        <taxon>Williamsoniiplasma</taxon>
    </lineage>
</organism>
<gene>
    <name evidence="2" type="ORF">ELUCI_v1c08920</name>
</gene>